<dbReference type="EMBL" id="NAPY01000047">
    <property type="protein sequence ID" value="MUL38749.1"/>
    <property type="molecule type" value="Genomic_DNA"/>
</dbReference>
<dbReference type="RefSeq" id="WP_155707286.1">
    <property type="nucleotide sequence ID" value="NZ_CAWPEY010000052.1"/>
</dbReference>
<sequence>MPKVSVIIPAFNAMPYLPETVESVLQQTFTDFEVLIVNDGSSDYTAQWVSQLVDPRIKLISQVNQGLSGARNTGITHAQGEYIAFLDADDLWEPTKLEKQVHSLEENPTLGLVYTWSTLVDRTGESIGRVFAYCAEGDTWKKLIEENVVGCGSAAMVHRCCFETVGVFDRNLRSAEDWDMWIRIASRYPFAVVKEPLVQYRQHPSNMSKNWQVMEQAFRIVIEKAFQSAPPELLYLKKRSYGYINLCSAWKALQSSEHDYELAIQFRAAAIAHYPRLRFSKEYIRLSLAITLMRSIKPNNYEKTRSLFYSLRRYLSLS</sequence>
<dbReference type="OrthoDB" id="9812327at2"/>
<comment type="caution">
    <text evidence="2">The sequence shown here is derived from an EMBL/GenBank/DDBJ whole genome shotgun (WGS) entry which is preliminary data.</text>
</comment>
<gene>
    <name evidence="2" type="ORF">BWI75_21090</name>
</gene>
<dbReference type="SUPFAM" id="SSF53448">
    <property type="entry name" value="Nucleotide-diphospho-sugar transferases"/>
    <property type="match status" value="1"/>
</dbReference>
<keyword evidence="2" id="KW-0808">Transferase</keyword>
<dbReference type="GO" id="GO:0016740">
    <property type="term" value="F:transferase activity"/>
    <property type="evidence" value="ECO:0007669"/>
    <property type="project" value="UniProtKB-KW"/>
</dbReference>
<protein>
    <submittedName>
        <fullName evidence="2">Glycosyl transferase family A</fullName>
    </submittedName>
</protein>
<dbReference type="Proteomes" id="UP000441797">
    <property type="component" value="Unassembled WGS sequence"/>
</dbReference>
<accession>A0A6N8G0X8</accession>
<evidence type="ECO:0000313" key="2">
    <source>
        <dbReference type="EMBL" id="MUL38749.1"/>
    </source>
</evidence>
<dbReference type="Pfam" id="PF00535">
    <property type="entry name" value="Glycos_transf_2"/>
    <property type="match status" value="1"/>
</dbReference>
<feature type="domain" description="Glycosyltransferase 2-like" evidence="1">
    <location>
        <begin position="5"/>
        <end position="159"/>
    </location>
</feature>
<proteinExistence type="predicted"/>
<dbReference type="CDD" id="cd00761">
    <property type="entry name" value="Glyco_tranf_GTA_type"/>
    <property type="match status" value="1"/>
</dbReference>
<evidence type="ECO:0000259" key="1">
    <source>
        <dbReference type="Pfam" id="PF00535"/>
    </source>
</evidence>
<dbReference type="PANTHER" id="PTHR43685:SF2">
    <property type="entry name" value="GLYCOSYLTRANSFERASE 2-LIKE DOMAIN-CONTAINING PROTEIN"/>
    <property type="match status" value="1"/>
</dbReference>
<keyword evidence="3" id="KW-1185">Reference proteome</keyword>
<name>A0A6N8G0X8_9CHRO</name>
<dbReference type="InterPro" id="IPR050834">
    <property type="entry name" value="Glycosyltransf_2"/>
</dbReference>
<dbReference type="InterPro" id="IPR029044">
    <property type="entry name" value="Nucleotide-diphossugar_trans"/>
</dbReference>
<evidence type="ECO:0000313" key="3">
    <source>
        <dbReference type="Proteomes" id="UP000441797"/>
    </source>
</evidence>
<dbReference type="Gene3D" id="3.90.550.10">
    <property type="entry name" value="Spore Coat Polysaccharide Biosynthesis Protein SpsA, Chain A"/>
    <property type="match status" value="1"/>
</dbReference>
<organism evidence="2 3">
    <name type="scientific">Gloeocapsopsis dulcis AAB1 = 1H9</name>
    <dbReference type="NCBI Taxonomy" id="1433147"/>
    <lineage>
        <taxon>Bacteria</taxon>
        <taxon>Bacillati</taxon>
        <taxon>Cyanobacteriota</taxon>
        <taxon>Cyanophyceae</taxon>
        <taxon>Oscillatoriophycideae</taxon>
        <taxon>Chroococcales</taxon>
        <taxon>Chroococcaceae</taxon>
        <taxon>Gloeocapsopsis</taxon>
        <taxon>Gloeocapsopsis dulcis</taxon>
    </lineage>
</organism>
<dbReference type="AlphaFoldDB" id="A0A6N8G0X8"/>
<reference evidence="2 3" key="1">
    <citation type="journal article" date="2019" name="Front. Microbiol.">
        <title>Genomic Features for Desiccation Tolerance and Sugar Biosynthesis in the Extremophile Gloeocapsopsis sp. UTEX B3054.</title>
        <authorList>
            <person name="Urrejola C."/>
            <person name="Alcorta J."/>
            <person name="Salas L."/>
            <person name="Vasquez M."/>
            <person name="Polz M.F."/>
            <person name="Vicuna R."/>
            <person name="Diez B."/>
        </authorList>
    </citation>
    <scope>NUCLEOTIDE SEQUENCE [LARGE SCALE GENOMIC DNA]</scope>
    <source>
        <strain evidence="2 3">1H9</strain>
    </source>
</reference>
<dbReference type="PANTHER" id="PTHR43685">
    <property type="entry name" value="GLYCOSYLTRANSFERASE"/>
    <property type="match status" value="1"/>
</dbReference>
<dbReference type="InterPro" id="IPR001173">
    <property type="entry name" value="Glyco_trans_2-like"/>
</dbReference>